<name>A0AAE1LKA5_9NEOP</name>
<keyword evidence="3" id="KW-1185">Reference proteome</keyword>
<accession>A0AAE1LKA5</accession>
<evidence type="ECO:0000313" key="3">
    <source>
        <dbReference type="Proteomes" id="UP001219518"/>
    </source>
</evidence>
<evidence type="ECO:0000313" key="2">
    <source>
        <dbReference type="EMBL" id="KAK3922626.1"/>
    </source>
</evidence>
<reference evidence="1" key="1">
    <citation type="submission" date="2021-07" db="EMBL/GenBank/DDBJ databases">
        <authorList>
            <person name="Catto M.A."/>
            <person name="Jacobson A."/>
            <person name="Kennedy G."/>
            <person name="Labadie P."/>
            <person name="Hunt B.G."/>
            <person name="Srinivasan R."/>
        </authorList>
    </citation>
    <scope>NUCLEOTIDE SEQUENCE</scope>
    <source>
        <strain evidence="1">PL_HMW_Pooled</strain>
        <tissue evidence="1">Head</tissue>
    </source>
</reference>
<dbReference type="EMBL" id="JAHWGI010001107">
    <property type="protein sequence ID" value="KAK3922626.1"/>
    <property type="molecule type" value="Genomic_DNA"/>
</dbReference>
<evidence type="ECO:0000313" key="1">
    <source>
        <dbReference type="EMBL" id="KAK3922625.1"/>
    </source>
</evidence>
<proteinExistence type="predicted"/>
<gene>
    <name evidence="1" type="ORF">KUF71_001421</name>
    <name evidence="2" type="ORF">KUF71_001422</name>
</gene>
<dbReference type="Proteomes" id="UP001219518">
    <property type="component" value="Unassembled WGS sequence"/>
</dbReference>
<sequence>MENVAAERTRGSRSAVRWGKLTNMVIRRPRGASCNIFKISCFTNQWDGLAMGVIPRAERQHAYGAVFSTLMLVAH</sequence>
<protein>
    <submittedName>
        <fullName evidence="1">Cocaine- and amphetamine-regulated transcript protein</fullName>
    </submittedName>
</protein>
<comment type="caution">
    <text evidence="1">The sequence shown here is derived from an EMBL/GenBank/DDBJ whole genome shotgun (WGS) entry which is preliminary data.</text>
</comment>
<dbReference type="AlphaFoldDB" id="A0AAE1LKA5"/>
<reference evidence="1" key="2">
    <citation type="journal article" date="2023" name="BMC Genomics">
        <title>Pest status, molecular evolution, and epigenetic factors derived from the genome assembly of Frankliniella fusca, a thysanopteran phytovirus vector.</title>
        <authorList>
            <person name="Catto M.A."/>
            <person name="Labadie P.E."/>
            <person name="Jacobson A.L."/>
            <person name="Kennedy G.G."/>
            <person name="Srinivasan R."/>
            <person name="Hunt B.G."/>
        </authorList>
    </citation>
    <scope>NUCLEOTIDE SEQUENCE</scope>
    <source>
        <strain evidence="1">PL_HMW_Pooled</strain>
    </source>
</reference>
<dbReference type="EMBL" id="JAHWGI010001107">
    <property type="protein sequence ID" value="KAK3922625.1"/>
    <property type="molecule type" value="Genomic_DNA"/>
</dbReference>
<organism evidence="1 3">
    <name type="scientific">Frankliniella fusca</name>
    <dbReference type="NCBI Taxonomy" id="407009"/>
    <lineage>
        <taxon>Eukaryota</taxon>
        <taxon>Metazoa</taxon>
        <taxon>Ecdysozoa</taxon>
        <taxon>Arthropoda</taxon>
        <taxon>Hexapoda</taxon>
        <taxon>Insecta</taxon>
        <taxon>Pterygota</taxon>
        <taxon>Neoptera</taxon>
        <taxon>Paraneoptera</taxon>
        <taxon>Thysanoptera</taxon>
        <taxon>Terebrantia</taxon>
        <taxon>Thripoidea</taxon>
        <taxon>Thripidae</taxon>
        <taxon>Frankliniella</taxon>
    </lineage>
</organism>